<gene>
    <name evidence="2" type="ORF">BC781_101914</name>
</gene>
<evidence type="ECO:0000259" key="1">
    <source>
        <dbReference type="Pfam" id="PF05099"/>
    </source>
</evidence>
<dbReference type="RefSeq" id="WP_109616029.1">
    <property type="nucleotide sequence ID" value="NZ_QGDO01000001.1"/>
</dbReference>
<dbReference type="InterPro" id="IPR007791">
    <property type="entry name" value="DjlA_N"/>
</dbReference>
<dbReference type="AlphaFoldDB" id="A0A315ZH83"/>
<keyword evidence="3" id="KW-1185">Reference proteome</keyword>
<dbReference type="InterPro" id="IPR029024">
    <property type="entry name" value="TerB-like"/>
</dbReference>
<dbReference type="OrthoDB" id="1120295at2"/>
<dbReference type="Proteomes" id="UP000245535">
    <property type="component" value="Unassembled WGS sequence"/>
</dbReference>
<evidence type="ECO:0000313" key="2">
    <source>
        <dbReference type="EMBL" id="PWJ44543.1"/>
    </source>
</evidence>
<feature type="domain" description="Co-chaperone DjlA N-terminal" evidence="1">
    <location>
        <begin position="14"/>
        <end position="108"/>
    </location>
</feature>
<reference evidence="2 3" key="1">
    <citation type="submission" date="2018-03" db="EMBL/GenBank/DDBJ databases">
        <title>Genomic Encyclopedia of Archaeal and Bacterial Type Strains, Phase II (KMG-II): from individual species to whole genera.</title>
        <authorList>
            <person name="Goeker M."/>
        </authorList>
    </citation>
    <scope>NUCLEOTIDE SEQUENCE [LARGE SCALE GENOMIC DNA]</scope>
    <source>
        <strain evidence="2 3">DSM 28229</strain>
    </source>
</reference>
<protein>
    <submittedName>
        <fullName evidence="2">Tellurite resistance protein TerB</fullName>
    </submittedName>
</protein>
<dbReference type="SUPFAM" id="SSF158682">
    <property type="entry name" value="TerB-like"/>
    <property type="match status" value="1"/>
</dbReference>
<dbReference type="Pfam" id="PF05099">
    <property type="entry name" value="TerB"/>
    <property type="match status" value="1"/>
</dbReference>
<dbReference type="Gene3D" id="1.10.3680.10">
    <property type="entry name" value="TerB-like"/>
    <property type="match status" value="1"/>
</dbReference>
<accession>A0A315ZH83</accession>
<evidence type="ECO:0000313" key="3">
    <source>
        <dbReference type="Proteomes" id="UP000245535"/>
    </source>
</evidence>
<organism evidence="2 3">
    <name type="scientific">Sediminitomix flava</name>
    <dbReference type="NCBI Taxonomy" id="379075"/>
    <lineage>
        <taxon>Bacteria</taxon>
        <taxon>Pseudomonadati</taxon>
        <taxon>Bacteroidota</taxon>
        <taxon>Cytophagia</taxon>
        <taxon>Cytophagales</taxon>
        <taxon>Flammeovirgaceae</taxon>
        <taxon>Sediminitomix</taxon>
    </lineage>
</organism>
<proteinExistence type="predicted"/>
<dbReference type="EMBL" id="QGDO01000001">
    <property type="protein sequence ID" value="PWJ44543.1"/>
    <property type="molecule type" value="Genomic_DNA"/>
</dbReference>
<sequence>MVDKEKLYETLGELLYVVAMADGVIQKEEKEALNKLFENHTWASEIIWSFEYEEAKHSSVEEVYNKVINVCHAHGPAAEYTEFVSAMKIIADAADGIDENEQKVIRSFSTDLIERFQRDLDRFN</sequence>
<name>A0A315ZH83_SEDFL</name>
<comment type="caution">
    <text evidence="2">The sequence shown here is derived from an EMBL/GenBank/DDBJ whole genome shotgun (WGS) entry which is preliminary data.</text>
</comment>